<proteinExistence type="predicted"/>
<dbReference type="Proteomes" id="UP000280104">
    <property type="component" value="Chromosome II"/>
</dbReference>
<evidence type="ECO:0000256" key="1">
    <source>
        <dbReference type="SAM" id="Coils"/>
    </source>
</evidence>
<reference evidence="2 3" key="1">
    <citation type="submission" date="2018-05" db="EMBL/GenBank/DDBJ databases">
        <authorList>
            <person name="Thind KAUR A."/>
        </authorList>
    </citation>
    <scope>NUCLEOTIDE SEQUENCE [LARGE SCALE GENOMIC DNA]</scope>
</reference>
<organism evidence="2 3">
    <name type="scientific">Triticum aestivum</name>
    <name type="common">Wheat</name>
    <dbReference type="NCBI Taxonomy" id="4565"/>
    <lineage>
        <taxon>Eukaryota</taxon>
        <taxon>Viridiplantae</taxon>
        <taxon>Streptophyta</taxon>
        <taxon>Embryophyta</taxon>
        <taxon>Tracheophyta</taxon>
        <taxon>Spermatophyta</taxon>
        <taxon>Magnoliopsida</taxon>
        <taxon>Liliopsida</taxon>
        <taxon>Poales</taxon>
        <taxon>Poaceae</taxon>
        <taxon>BOP clade</taxon>
        <taxon>Pooideae</taxon>
        <taxon>Triticodae</taxon>
        <taxon>Triticeae</taxon>
        <taxon>Triticinae</taxon>
        <taxon>Triticum</taxon>
    </lineage>
</organism>
<protein>
    <submittedName>
        <fullName evidence="2">Uncharacterized protein</fullName>
    </submittedName>
</protein>
<feature type="coiled-coil region" evidence="1">
    <location>
        <begin position="24"/>
        <end position="93"/>
    </location>
</feature>
<accession>A0A7H4LPM0</accession>
<dbReference type="AlphaFoldDB" id="A0A7H4LPM0"/>
<gene>
    <name evidence="2" type="ORF">CAMPLR22A2D_LOCUS5192</name>
</gene>
<dbReference type="EMBL" id="LS480641">
    <property type="protein sequence ID" value="SPT20559.1"/>
    <property type="molecule type" value="Genomic_DNA"/>
</dbReference>
<keyword evidence="1" id="KW-0175">Coiled coil</keyword>
<evidence type="ECO:0000313" key="3">
    <source>
        <dbReference type="Proteomes" id="UP000280104"/>
    </source>
</evidence>
<name>A0A7H4LPM0_WHEAT</name>
<evidence type="ECO:0000313" key="2">
    <source>
        <dbReference type="EMBL" id="SPT20559.1"/>
    </source>
</evidence>
<sequence>MACDGETEATLEAKAARDAALGEVVGVRGRCKELEDELQGLRDQLAKEVRLRQEQGEGMKAREAAVKGREAKLNKRQDHLDVLEKELEATRVELDGKARVLAEDRVAFADMEEKARASLKSLYDNGLESLLAGAEDGPAKLLPFLVRALGDVALGLGPTAEAEARVLPSAALTRVFAHIYLRDPSIDLDSLLEPMSG</sequence>